<dbReference type="InterPro" id="IPR023286">
    <property type="entry name" value="ABATE_dom_sf"/>
</dbReference>
<accession>A0ABS9LG19</accession>
<name>A0ABS9LG19_9BRAD</name>
<organism evidence="2 3">
    <name type="scientific">Bradyrhizobium zhengyangense</name>
    <dbReference type="NCBI Taxonomy" id="2911009"/>
    <lineage>
        <taxon>Bacteria</taxon>
        <taxon>Pseudomonadati</taxon>
        <taxon>Pseudomonadota</taxon>
        <taxon>Alphaproteobacteria</taxon>
        <taxon>Hyphomicrobiales</taxon>
        <taxon>Nitrobacteraceae</taxon>
        <taxon>Bradyrhizobium</taxon>
    </lineage>
</organism>
<dbReference type="EMBL" id="JAKLUA010000001">
    <property type="protein sequence ID" value="MCG2665941.1"/>
    <property type="molecule type" value="Genomic_DNA"/>
</dbReference>
<dbReference type="RefSeq" id="WP_237869146.1">
    <property type="nucleotide sequence ID" value="NZ_JAKLUA010000001.1"/>
</dbReference>
<gene>
    <name evidence="2" type="ORF">L6637_03210</name>
</gene>
<dbReference type="Gene3D" id="1.10.3300.10">
    <property type="entry name" value="Jann2411-like domain"/>
    <property type="match status" value="1"/>
</dbReference>
<dbReference type="InterPro" id="IPR010852">
    <property type="entry name" value="ABATE"/>
</dbReference>
<reference evidence="2" key="1">
    <citation type="submission" date="2022-01" db="EMBL/GenBank/DDBJ databases">
        <title>Genome sequnece data of strain Bradyrhizobium sp. nov.</title>
        <authorList>
            <person name="Zhang J."/>
        </authorList>
    </citation>
    <scope>NUCLEOTIDE SEQUENCE</scope>
    <source>
        <strain evidence="2">WYCCWR 12774</strain>
    </source>
</reference>
<feature type="domain" description="Zinc finger CGNR" evidence="1">
    <location>
        <begin position="155"/>
        <end position="198"/>
    </location>
</feature>
<sequence length="207" mass="22882">MSRDPQRAATQFFGGRVCLDFANTLDWRTSGDPQELIPDYTAFLGWCARRGTLSHQAIKALEVIAQKKPAAAAAAQAELLSLRSEIWSICDALRRGERSDLASVNALLAQAPPQPSLVRTDGPYVHNFSGRTLSEPLWPILWSLTAVLTSADASRIGCCQADGCGWFYVDESPNRTRLWCSSEVCGNRERARRAYAKRRKTIPGKRG</sequence>
<dbReference type="PANTHER" id="PTHR35525">
    <property type="entry name" value="BLL6575 PROTEIN"/>
    <property type="match status" value="1"/>
</dbReference>
<dbReference type="SUPFAM" id="SSF160904">
    <property type="entry name" value="Jann2411-like"/>
    <property type="match status" value="1"/>
</dbReference>
<keyword evidence="3" id="KW-1185">Reference proteome</keyword>
<proteinExistence type="predicted"/>
<evidence type="ECO:0000313" key="3">
    <source>
        <dbReference type="Proteomes" id="UP001139012"/>
    </source>
</evidence>
<dbReference type="InterPro" id="IPR021005">
    <property type="entry name" value="Znf_CGNR"/>
</dbReference>
<dbReference type="PANTHER" id="PTHR35525:SF3">
    <property type="entry name" value="BLL6575 PROTEIN"/>
    <property type="match status" value="1"/>
</dbReference>
<comment type="caution">
    <text evidence="2">The sequence shown here is derived from an EMBL/GenBank/DDBJ whole genome shotgun (WGS) entry which is preliminary data.</text>
</comment>
<dbReference type="Pfam" id="PF07336">
    <property type="entry name" value="ABATE"/>
    <property type="match status" value="1"/>
</dbReference>
<dbReference type="Pfam" id="PF11706">
    <property type="entry name" value="zf-CGNR"/>
    <property type="match status" value="1"/>
</dbReference>
<protein>
    <submittedName>
        <fullName evidence="2">ABATE domain-containing protein</fullName>
    </submittedName>
</protein>
<dbReference type="Proteomes" id="UP001139012">
    <property type="component" value="Unassembled WGS sequence"/>
</dbReference>
<evidence type="ECO:0000313" key="2">
    <source>
        <dbReference type="EMBL" id="MCG2665941.1"/>
    </source>
</evidence>
<evidence type="ECO:0000259" key="1">
    <source>
        <dbReference type="Pfam" id="PF11706"/>
    </source>
</evidence>